<evidence type="ECO:0000313" key="6">
    <source>
        <dbReference type="Proteomes" id="UP000474175"/>
    </source>
</evidence>
<dbReference type="UniPathway" id="UPA00094"/>
<dbReference type="PANTHER" id="PTHR20863">
    <property type="entry name" value="ACYL CARRIER PROTEIN"/>
    <property type="match status" value="1"/>
</dbReference>
<gene>
    <name evidence="3" type="primary">acpP</name>
    <name evidence="5" type="ORF">GK108_12005</name>
</gene>
<keyword evidence="3" id="KW-0444">Lipid biosynthesis</keyword>
<comment type="PTM">
    <text evidence="3">4'-phosphopantetheine is transferred from CoA to a specific serine of apo-ACP by AcpS. This modification is essential for activity because fatty acids are bound in thioester linkage to the sulfhydryl of the prosthetic group.</text>
</comment>
<protein>
    <recommendedName>
        <fullName evidence="3">Acyl carrier protein</fullName>
        <shortName evidence="3">ACP</shortName>
    </recommendedName>
</protein>
<dbReference type="GO" id="GO:0000036">
    <property type="term" value="F:acyl carrier activity"/>
    <property type="evidence" value="ECO:0007669"/>
    <property type="project" value="UniProtKB-UniRule"/>
</dbReference>
<dbReference type="Gene3D" id="1.10.1200.10">
    <property type="entry name" value="ACP-like"/>
    <property type="match status" value="1"/>
</dbReference>
<sequence>MTHTRITDQLSDILTNLGIRSTALTDEAHFIRDLGFDSLDVTDLLLQVETQFGIRIPDEDWSKLQTFGQLKHYLSSEMVFES</sequence>
<organism evidence="5 6">
    <name type="scientific">Spirosoma terrae</name>
    <dbReference type="NCBI Taxonomy" id="1968276"/>
    <lineage>
        <taxon>Bacteria</taxon>
        <taxon>Pseudomonadati</taxon>
        <taxon>Bacteroidota</taxon>
        <taxon>Cytophagia</taxon>
        <taxon>Cytophagales</taxon>
        <taxon>Cytophagaceae</taxon>
        <taxon>Spirosoma</taxon>
    </lineage>
</organism>
<dbReference type="GO" id="GO:0005829">
    <property type="term" value="C:cytosol"/>
    <property type="evidence" value="ECO:0007669"/>
    <property type="project" value="TreeGrafter"/>
</dbReference>
<evidence type="ECO:0000259" key="4">
    <source>
        <dbReference type="PROSITE" id="PS50075"/>
    </source>
</evidence>
<accession>A0A6L9L5A8</accession>
<dbReference type="GO" id="GO:0000035">
    <property type="term" value="F:acyl binding"/>
    <property type="evidence" value="ECO:0007669"/>
    <property type="project" value="TreeGrafter"/>
</dbReference>
<dbReference type="SUPFAM" id="SSF47336">
    <property type="entry name" value="ACP-like"/>
    <property type="match status" value="1"/>
</dbReference>
<comment type="similarity">
    <text evidence="3">Belongs to the acyl carrier protein (ACP) family.</text>
</comment>
<dbReference type="InterPro" id="IPR036736">
    <property type="entry name" value="ACP-like_sf"/>
</dbReference>
<keyword evidence="6" id="KW-1185">Reference proteome</keyword>
<comment type="pathway">
    <text evidence="3">Lipid metabolism; fatty acid biosynthesis.</text>
</comment>
<name>A0A6L9L5A8_9BACT</name>
<evidence type="ECO:0000256" key="2">
    <source>
        <dbReference type="ARBA" id="ARBA00022553"/>
    </source>
</evidence>
<keyword evidence="3" id="KW-0963">Cytoplasm</keyword>
<evidence type="ECO:0000313" key="5">
    <source>
        <dbReference type="EMBL" id="NDU95600.1"/>
    </source>
</evidence>
<dbReference type="HAMAP" id="MF_01217">
    <property type="entry name" value="Acyl_carrier"/>
    <property type="match status" value="1"/>
</dbReference>
<dbReference type="Pfam" id="PF00550">
    <property type="entry name" value="PP-binding"/>
    <property type="match status" value="1"/>
</dbReference>
<evidence type="ECO:0000256" key="1">
    <source>
        <dbReference type="ARBA" id="ARBA00022450"/>
    </source>
</evidence>
<evidence type="ECO:0000256" key="3">
    <source>
        <dbReference type="HAMAP-Rule" id="MF_01217"/>
    </source>
</evidence>
<dbReference type="GO" id="GO:0016020">
    <property type="term" value="C:membrane"/>
    <property type="evidence" value="ECO:0007669"/>
    <property type="project" value="GOC"/>
</dbReference>
<keyword evidence="3" id="KW-0276">Fatty acid metabolism</keyword>
<dbReference type="PANTHER" id="PTHR20863:SF76">
    <property type="entry name" value="CARRIER DOMAIN-CONTAINING PROTEIN"/>
    <property type="match status" value="1"/>
</dbReference>
<keyword evidence="1 3" id="KW-0596">Phosphopantetheine</keyword>
<dbReference type="PROSITE" id="PS50075">
    <property type="entry name" value="CARRIER"/>
    <property type="match status" value="1"/>
</dbReference>
<reference evidence="5 6" key="1">
    <citation type="submission" date="2020-02" db="EMBL/GenBank/DDBJ databases">
        <title>Draft genome sequence of two Spirosoma agri KCTC 52727 and Spirosoma terrae KCTC 52035.</title>
        <authorList>
            <person name="Rojas J."/>
            <person name="Ambika Manirajan B."/>
            <person name="Suarez C."/>
            <person name="Ratering S."/>
            <person name="Schnell S."/>
        </authorList>
    </citation>
    <scope>NUCLEOTIDE SEQUENCE [LARGE SCALE GENOMIC DNA]</scope>
    <source>
        <strain evidence="5 6">KCTC 52035</strain>
    </source>
</reference>
<comment type="function">
    <text evidence="3">Carrier of the growing fatty acid chain in fatty acid biosynthesis.</text>
</comment>
<dbReference type="InterPro" id="IPR003231">
    <property type="entry name" value="ACP"/>
</dbReference>
<dbReference type="GO" id="GO:0009245">
    <property type="term" value="P:lipid A biosynthetic process"/>
    <property type="evidence" value="ECO:0007669"/>
    <property type="project" value="TreeGrafter"/>
</dbReference>
<dbReference type="EMBL" id="JAAFZH010000004">
    <property type="protein sequence ID" value="NDU95600.1"/>
    <property type="molecule type" value="Genomic_DNA"/>
</dbReference>
<proteinExistence type="inferred from homology"/>
<dbReference type="InterPro" id="IPR009081">
    <property type="entry name" value="PP-bd_ACP"/>
</dbReference>
<keyword evidence="2 3" id="KW-0597">Phosphoprotein</keyword>
<dbReference type="Proteomes" id="UP000474175">
    <property type="component" value="Unassembled WGS sequence"/>
</dbReference>
<keyword evidence="3" id="KW-0443">Lipid metabolism</keyword>
<comment type="subcellular location">
    <subcellularLocation>
        <location evidence="3">Cytoplasm</location>
    </subcellularLocation>
</comment>
<dbReference type="AlphaFoldDB" id="A0A6L9L5A8"/>
<feature type="domain" description="Carrier" evidence="4">
    <location>
        <begin position="1"/>
        <end position="78"/>
    </location>
</feature>
<feature type="modified residue" description="O-(pantetheine 4'-phosphoryl)serine" evidence="3">
    <location>
        <position position="38"/>
    </location>
</feature>
<keyword evidence="3" id="KW-0275">Fatty acid biosynthesis</keyword>
<dbReference type="RefSeq" id="WP_163947941.1">
    <property type="nucleotide sequence ID" value="NZ_JAAFZH010000004.1"/>
</dbReference>
<comment type="caution">
    <text evidence="5">The sequence shown here is derived from an EMBL/GenBank/DDBJ whole genome shotgun (WGS) entry which is preliminary data.</text>
</comment>